<feature type="region of interest" description="Disordered" evidence="1">
    <location>
        <begin position="28"/>
        <end position="48"/>
    </location>
</feature>
<dbReference type="OrthoDB" id="1100445at2"/>
<dbReference type="Pfam" id="PF13936">
    <property type="entry name" value="HTH_38"/>
    <property type="match status" value="1"/>
</dbReference>
<evidence type="ECO:0000313" key="3">
    <source>
        <dbReference type="EMBL" id="RRD56130.1"/>
    </source>
</evidence>
<evidence type="ECO:0000256" key="1">
    <source>
        <dbReference type="SAM" id="MobiDB-lite"/>
    </source>
</evidence>
<protein>
    <submittedName>
        <fullName evidence="3">Helix-turn-helix domain-containing protein</fullName>
    </submittedName>
</protein>
<feature type="non-terminal residue" evidence="3">
    <location>
        <position position="48"/>
    </location>
</feature>
<comment type="caution">
    <text evidence="3">The sequence shown here is derived from an EMBL/GenBank/DDBJ whole genome shotgun (WGS) entry which is preliminary data.</text>
</comment>
<organism evidence="3 4">
    <name type="scientific">Tannerella forsythia</name>
    <name type="common">Bacteroides forsythus</name>
    <dbReference type="NCBI Taxonomy" id="28112"/>
    <lineage>
        <taxon>Bacteria</taxon>
        <taxon>Pseudomonadati</taxon>
        <taxon>Bacteroidota</taxon>
        <taxon>Bacteroidia</taxon>
        <taxon>Bacteroidales</taxon>
        <taxon>Tannerellaceae</taxon>
        <taxon>Tannerella</taxon>
    </lineage>
</organism>
<evidence type="ECO:0000313" key="4">
    <source>
        <dbReference type="Proteomes" id="UP000278609"/>
    </source>
</evidence>
<gene>
    <name evidence="3" type="ORF">EII40_13990</name>
</gene>
<name>A0A3P1XDY3_TANFO</name>
<dbReference type="EMBL" id="RQYS01000128">
    <property type="protein sequence ID" value="RRD56130.1"/>
    <property type="molecule type" value="Genomic_DNA"/>
</dbReference>
<sequence length="48" mass="5668">MRHLTREQRSTISTMYKQGCTQKMIAESIGKDESVMSHKLKQNRNEKE</sequence>
<reference evidence="3 4" key="1">
    <citation type="submission" date="2018-11" db="EMBL/GenBank/DDBJ databases">
        <title>Genomes From Bacteria Associated with the Canine Oral Cavity: a Test Case for Automated Genome-Based Taxonomic Assignment.</title>
        <authorList>
            <person name="Coil D.A."/>
            <person name="Jospin G."/>
            <person name="Darling A.E."/>
            <person name="Wallis C."/>
            <person name="Davis I.J."/>
            <person name="Harris S."/>
            <person name="Eisen J.A."/>
            <person name="Holcombe L.J."/>
            <person name="O'Flynn C."/>
        </authorList>
    </citation>
    <scope>NUCLEOTIDE SEQUENCE [LARGE SCALE GENOMIC DNA]</scope>
    <source>
        <strain evidence="3 4">OH2617_COT-023</strain>
    </source>
</reference>
<dbReference type="AlphaFoldDB" id="A0A3P1XDY3"/>
<dbReference type="Gene3D" id="1.10.10.60">
    <property type="entry name" value="Homeodomain-like"/>
    <property type="match status" value="1"/>
</dbReference>
<evidence type="ECO:0000259" key="2">
    <source>
        <dbReference type="Pfam" id="PF13936"/>
    </source>
</evidence>
<feature type="domain" description="Transposase IS30-like HTH" evidence="2">
    <location>
        <begin position="2"/>
        <end position="43"/>
    </location>
</feature>
<proteinExistence type="predicted"/>
<dbReference type="Proteomes" id="UP000278609">
    <property type="component" value="Unassembled WGS sequence"/>
</dbReference>
<dbReference type="RefSeq" id="WP_148091599.1">
    <property type="nucleotide sequence ID" value="NZ_RQYS01000128.1"/>
</dbReference>
<accession>A0A3P1XDY3</accession>
<dbReference type="InterPro" id="IPR025246">
    <property type="entry name" value="IS30-like_HTH"/>
</dbReference>